<dbReference type="AlphaFoldDB" id="A0A244CQT4"/>
<reference evidence="2 3" key="1">
    <citation type="submission" date="2017-02" db="EMBL/GenBank/DDBJ databases">
        <title>Pseudoalteromonas ulvae TC14 Genome.</title>
        <authorList>
            <person name="Molmeret M."/>
        </authorList>
    </citation>
    <scope>NUCLEOTIDE SEQUENCE [LARGE SCALE GENOMIC DNA]</scope>
    <source>
        <strain evidence="2">TC14</strain>
    </source>
</reference>
<gene>
    <name evidence="2" type="ORF">B1199_06120</name>
</gene>
<accession>A0A244CQT4</accession>
<keyword evidence="3" id="KW-1185">Reference proteome</keyword>
<feature type="transmembrane region" description="Helical" evidence="1">
    <location>
        <begin position="187"/>
        <end position="206"/>
    </location>
</feature>
<name>A0A244CQT4_PSEDV</name>
<keyword evidence="1" id="KW-1133">Transmembrane helix</keyword>
<feature type="transmembrane region" description="Helical" evidence="1">
    <location>
        <begin position="12"/>
        <end position="30"/>
    </location>
</feature>
<sequence length="236" mass="27098">MNIFGTFAYGNIIKTFIPGIFIVFGMFLIIDSVNFWTVDKYLLIEYGSKNPILAVALMIPVAIFSGILCNSFCFSWFTPKFIGKEYLEKNSEFEEYRKSLSGEIVSHYANVLSIPDNLKDNFNKYTDINSLLLVRKDLSALQYLRESYWYYLEFQVNSIVAVAIIALGSTSHVLLRYNADLMSGGAVFPYLFMVGLFAILIIKLFWKAAKMNYKRHQEKTFSYLLGAYHVCKDGNK</sequence>
<keyword evidence="1" id="KW-0472">Membrane</keyword>
<feature type="transmembrane region" description="Helical" evidence="1">
    <location>
        <begin position="148"/>
        <end position="167"/>
    </location>
</feature>
<organism evidence="2 3">
    <name type="scientific">Pseudoalteromonas ulvae</name>
    <dbReference type="NCBI Taxonomy" id="107327"/>
    <lineage>
        <taxon>Bacteria</taxon>
        <taxon>Pseudomonadati</taxon>
        <taxon>Pseudomonadota</taxon>
        <taxon>Gammaproteobacteria</taxon>
        <taxon>Alteromonadales</taxon>
        <taxon>Pseudoalteromonadaceae</taxon>
        <taxon>Pseudoalteromonas</taxon>
    </lineage>
</organism>
<evidence type="ECO:0000313" key="2">
    <source>
        <dbReference type="EMBL" id="OUL57938.1"/>
    </source>
</evidence>
<evidence type="ECO:0000313" key="3">
    <source>
        <dbReference type="Proteomes" id="UP000194841"/>
    </source>
</evidence>
<dbReference type="Proteomes" id="UP000194841">
    <property type="component" value="Unassembled WGS sequence"/>
</dbReference>
<feature type="transmembrane region" description="Helical" evidence="1">
    <location>
        <begin position="50"/>
        <end position="77"/>
    </location>
</feature>
<evidence type="ECO:0000256" key="1">
    <source>
        <dbReference type="SAM" id="Phobius"/>
    </source>
</evidence>
<dbReference type="RefSeq" id="WP_086743244.1">
    <property type="nucleotide sequence ID" value="NZ_MWPV01000002.1"/>
</dbReference>
<keyword evidence="1" id="KW-0812">Transmembrane</keyword>
<protein>
    <submittedName>
        <fullName evidence="2">Uncharacterized protein</fullName>
    </submittedName>
</protein>
<proteinExistence type="predicted"/>
<dbReference type="OrthoDB" id="8264341at2"/>
<comment type="caution">
    <text evidence="2">The sequence shown here is derived from an EMBL/GenBank/DDBJ whole genome shotgun (WGS) entry which is preliminary data.</text>
</comment>
<dbReference type="EMBL" id="MWPV01000002">
    <property type="protein sequence ID" value="OUL57938.1"/>
    <property type="molecule type" value="Genomic_DNA"/>
</dbReference>